<dbReference type="PRINTS" id="PR00371">
    <property type="entry name" value="FPNCR"/>
</dbReference>
<name>A0AAU7TA38_9ACTN</name>
<protein>
    <submittedName>
        <fullName evidence="5">FAD-binding oxidoreductase</fullName>
    </submittedName>
</protein>
<dbReference type="Pfam" id="PF00970">
    <property type="entry name" value="FAD_binding_6"/>
    <property type="match status" value="1"/>
</dbReference>
<dbReference type="Gene3D" id="3.40.50.80">
    <property type="entry name" value="Nucleotide-binding domain of ferredoxin-NADP reductase (FNR) module"/>
    <property type="match status" value="1"/>
</dbReference>
<dbReference type="Pfam" id="PF00175">
    <property type="entry name" value="NAD_binding_1"/>
    <property type="match status" value="1"/>
</dbReference>
<evidence type="ECO:0000313" key="5">
    <source>
        <dbReference type="EMBL" id="XBV23605.1"/>
    </source>
</evidence>
<accession>A0AAU7TA38</accession>
<dbReference type="GO" id="GO:0016491">
    <property type="term" value="F:oxidoreductase activity"/>
    <property type="evidence" value="ECO:0007669"/>
    <property type="project" value="InterPro"/>
</dbReference>
<dbReference type="PANTHER" id="PTHR47354:SF5">
    <property type="entry name" value="PROTEIN RFBI"/>
    <property type="match status" value="1"/>
</dbReference>
<dbReference type="InterPro" id="IPR001709">
    <property type="entry name" value="Flavoprot_Pyr_Nucl_cyt_Rdtase"/>
</dbReference>
<dbReference type="AlphaFoldDB" id="A0AAU7TA38"/>
<keyword evidence="2" id="KW-0479">Metal-binding</keyword>
<dbReference type="SUPFAM" id="SSF52343">
    <property type="entry name" value="Ferredoxin reductase-like, C-terminal NADP-linked domain"/>
    <property type="match status" value="1"/>
</dbReference>
<keyword evidence="2" id="KW-0001">2Fe-2S</keyword>
<dbReference type="InterPro" id="IPR017938">
    <property type="entry name" value="Riboflavin_synthase-like_b-brl"/>
</dbReference>
<proteinExistence type="predicted"/>
<dbReference type="EMBL" id="CP158165">
    <property type="protein sequence ID" value="XBV23605.1"/>
    <property type="molecule type" value="Genomic_DNA"/>
</dbReference>
<sequence>MGRLTWQRARVVGVLDETATARTLTLEIDAWSAHRPGQHVDVRLTAADGYTAVRPYSIATPANGSRIDLTVELTEKGEVSTYLVGGTKTGTELEVRGPLGGWFVWDGADPAPVQLVGGGVGVAPLMAMLRAHDWVAERGPMRLLYSVRSPKTLLYATELAGRIRSQDPTSAVTVLYSRASPDTEPRPPARITTSDIETYGLPPVPGTRCYVCGSTGFVEAAIELLIEAGFAADNIRAERFGL</sequence>
<evidence type="ECO:0000259" key="4">
    <source>
        <dbReference type="PROSITE" id="PS51384"/>
    </source>
</evidence>
<dbReference type="InterPro" id="IPR008333">
    <property type="entry name" value="Cbr1-like_FAD-bd_dom"/>
</dbReference>
<evidence type="ECO:0000256" key="2">
    <source>
        <dbReference type="ARBA" id="ARBA00022714"/>
    </source>
</evidence>
<evidence type="ECO:0000256" key="3">
    <source>
        <dbReference type="ARBA" id="ARBA00023014"/>
    </source>
</evidence>
<evidence type="ECO:0000256" key="1">
    <source>
        <dbReference type="ARBA" id="ARBA00001974"/>
    </source>
</evidence>
<gene>
    <name evidence="5" type="ORF">ABN611_34175</name>
</gene>
<dbReference type="GO" id="GO:0051537">
    <property type="term" value="F:2 iron, 2 sulfur cluster binding"/>
    <property type="evidence" value="ECO:0007669"/>
    <property type="project" value="UniProtKB-KW"/>
</dbReference>
<dbReference type="RefSeq" id="WP_350276436.1">
    <property type="nucleotide sequence ID" value="NZ_CP158165.1"/>
</dbReference>
<dbReference type="SUPFAM" id="SSF63380">
    <property type="entry name" value="Riboflavin synthase domain-like"/>
    <property type="match status" value="1"/>
</dbReference>
<organism evidence="5">
    <name type="scientific">Kribbella sp. HUAS MG21</name>
    <dbReference type="NCBI Taxonomy" id="3160966"/>
    <lineage>
        <taxon>Bacteria</taxon>
        <taxon>Bacillati</taxon>
        <taxon>Actinomycetota</taxon>
        <taxon>Actinomycetes</taxon>
        <taxon>Propionibacteriales</taxon>
        <taxon>Kribbellaceae</taxon>
        <taxon>Kribbella</taxon>
    </lineage>
</organism>
<dbReference type="PANTHER" id="PTHR47354">
    <property type="entry name" value="NADH OXIDOREDUCTASE HCR"/>
    <property type="match status" value="1"/>
</dbReference>
<dbReference type="InterPro" id="IPR017927">
    <property type="entry name" value="FAD-bd_FR_type"/>
</dbReference>
<dbReference type="InterPro" id="IPR001433">
    <property type="entry name" value="OxRdtase_FAD/NAD-bd"/>
</dbReference>
<dbReference type="PROSITE" id="PS51384">
    <property type="entry name" value="FAD_FR"/>
    <property type="match status" value="1"/>
</dbReference>
<dbReference type="Gene3D" id="2.40.30.10">
    <property type="entry name" value="Translation factors"/>
    <property type="match status" value="1"/>
</dbReference>
<feature type="domain" description="FAD-binding FR-type" evidence="4">
    <location>
        <begin position="4"/>
        <end position="105"/>
    </location>
</feature>
<reference evidence="5" key="1">
    <citation type="submission" date="2024-06" db="EMBL/GenBank/DDBJ databases">
        <title>Kribbella sp. strain HUAS MG21 genome sequences.</title>
        <authorList>
            <person name="Mo P."/>
        </authorList>
    </citation>
    <scope>NUCLEOTIDE SEQUENCE</scope>
    <source>
        <strain evidence="5">HUAS MG21</strain>
    </source>
</reference>
<keyword evidence="2" id="KW-0408">Iron</keyword>
<comment type="cofactor">
    <cofactor evidence="1">
        <name>FAD</name>
        <dbReference type="ChEBI" id="CHEBI:57692"/>
    </cofactor>
</comment>
<dbReference type="InterPro" id="IPR050415">
    <property type="entry name" value="MRET"/>
</dbReference>
<dbReference type="InterPro" id="IPR039261">
    <property type="entry name" value="FNR_nucleotide-bd"/>
</dbReference>
<keyword evidence="3" id="KW-0411">Iron-sulfur</keyword>